<gene>
    <name evidence="1" type="ORF">M9H77_10922</name>
</gene>
<evidence type="ECO:0000313" key="2">
    <source>
        <dbReference type="Proteomes" id="UP001060085"/>
    </source>
</evidence>
<proteinExistence type="predicted"/>
<organism evidence="1 2">
    <name type="scientific">Catharanthus roseus</name>
    <name type="common">Madagascar periwinkle</name>
    <name type="synonym">Vinca rosea</name>
    <dbReference type="NCBI Taxonomy" id="4058"/>
    <lineage>
        <taxon>Eukaryota</taxon>
        <taxon>Viridiplantae</taxon>
        <taxon>Streptophyta</taxon>
        <taxon>Embryophyta</taxon>
        <taxon>Tracheophyta</taxon>
        <taxon>Spermatophyta</taxon>
        <taxon>Magnoliopsida</taxon>
        <taxon>eudicotyledons</taxon>
        <taxon>Gunneridae</taxon>
        <taxon>Pentapetalae</taxon>
        <taxon>asterids</taxon>
        <taxon>lamiids</taxon>
        <taxon>Gentianales</taxon>
        <taxon>Apocynaceae</taxon>
        <taxon>Rauvolfioideae</taxon>
        <taxon>Vinceae</taxon>
        <taxon>Catharanthinae</taxon>
        <taxon>Catharanthus</taxon>
    </lineage>
</organism>
<dbReference type="Proteomes" id="UP001060085">
    <property type="component" value="Linkage Group LG03"/>
</dbReference>
<comment type="caution">
    <text evidence="1">The sequence shown here is derived from an EMBL/GenBank/DDBJ whole genome shotgun (WGS) entry which is preliminary data.</text>
</comment>
<reference evidence="2" key="1">
    <citation type="journal article" date="2023" name="Nat. Plants">
        <title>Single-cell RNA sequencing provides a high-resolution roadmap for understanding the multicellular compartmentation of specialized metabolism.</title>
        <authorList>
            <person name="Sun S."/>
            <person name="Shen X."/>
            <person name="Li Y."/>
            <person name="Li Y."/>
            <person name="Wang S."/>
            <person name="Li R."/>
            <person name="Zhang H."/>
            <person name="Shen G."/>
            <person name="Guo B."/>
            <person name="Wei J."/>
            <person name="Xu J."/>
            <person name="St-Pierre B."/>
            <person name="Chen S."/>
            <person name="Sun C."/>
        </authorList>
    </citation>
    <scope>NUCLEOTIDE SEQUENCE [LARGE SCALE GENOMIC DNA]</scope>
</reference>
<name>A0ACC0BD60_CATRO</name>
<accession>A0ACC0BD60</accession>
<evidence type="ECO:0000313" key="1">
    <source>
        <dbReference type="EMBL" id="KAI5670558.1"/>
    </source>
</evidence>
<protein>
    <submittedName>
        <fullName evidence="1">Uncharacterized protein</fullName>
    </submittedName>
</protein>
<keyword evidence="2" id="KW-1185">Reference proteome</keyword>
<sequence length="85" mass="9641">MHEHAIWDAWHKRASLRYKNLMYEMTTAQFTNLLGEDGQGLCIVGTICPTASAEGTVDRYTIRSAKYQEMKANANHLYIDTGSPF</sequence>
<dbReference type="EMBL" id="CM044703">
    <property type="protein sequence ID" value="KAI5670558.1"/>
    <property type="molecule type" value="Genomic_DNA"/>
</dbReference>